<dbReference type="InterPro" id="IPR011545">
    <property type="entry name" value="DEAD/DEAH_box_helicase_dom"/>
</dbReference>
<dbReference type="InterPro" id="IPR014001">
    <property type="entry name" value="Helicase_ATP-bd"/>
</dbReference>
<evidence type="ECO:0000313" key="30">
    <source>
        <dbReference type="Proteomes" id="UP001487740"/>
    </source>
</evidence>
<feature type="compositionally biased region" description="Basic and acidic residues" evidence="26">
    <location>
        <begin position="1251"/>
        <end position="1260"/>
    </location>
</feature>
<feature type="compositionally biased region" description="Basic and acidic residues" evidence="26">
    <location>
        <begin position="1175"/>
        <end position="1209"/>
    </location>
</feature>
<keyword evidence="9" id="KW-0227">DNA damage</keyword>
<evidence type="ECO:0000259" key="28">
    <source>
        <dbReference type="PROSITE" id="PS51194"/>
    </source>
</evidence>
<dbReference type="SMART" id="SM00487">
    <property type="entry name" value="DEXDc"/>
    <property type="match status" value="1"/>
</dbReference>
<evidence type="ECO:0000256" key="19">
    <source>
        <dbReference type="ARBA" id="ARBA00034617"/>
    </source>
</evidence>
<keyword evidence="5" id="KW-0132">Cell division</keyword>
<dbReference type="GO" id="GO:0016787">
    <property type="term" value="F:hydrolase activity"/>
    <property type="evidence" value="ECO:0007669"/>
    <property type="project" value="UniProtKB-KW"/>
</dbReference>
<feature type="region of interest" description="Disordered" evidence="26">
    <location>
        <begin position="1059"/>
        <end position="1296"/>
    </location>
</feature>
<evidence type="ECO:0000256" key="17">
    <source>
        <dbReference type="ARBA" id="ARBA00023242"/>
    </source>
</evidence>
<feature type="compositionally biased region" description="Basic and acidic residues" evidence="26">
    <location>
        <begin position="1010"/>
        <end position="1028"/>
    </location>
</feature>
<feature type="compositionally biased region" description="Basic and acidic residues" evidence="26">
    <location>
        <begin position="496"/>
        <end position="506"/>
    </location>
</feature>
<accession>A0AAW0TVT4</accession>
<evidence type="ECO:0000256" key="12">
    <source>
        <dbReference type="ARBA" id="ARBA00022833"/>
    </source>
</evidence>
<evidence type="ECO:0000256" key="5">
    <source>
        <dbReference type="ARBA" id="ARBA00022618"/>
    </source>
</evidence>
<dbReference type="PROSITE" id="PS00690">
    <property type="entry name" value="DEAH_ATP_HELICASE"/>
    <property type="match status" value="1"/>
</dbReference>
<dbReference type="EC" id="5.6.2.4" evidence="20"/>
<dbReference type="InterPro" id="IPR027417">
    <property type="entry name" value="P-loop_NTPase"/>
</dbReference>
<evidence type="ECO:0000256" key="25">
    <source>
        <dbReference type="ARBA" id="ARBA00084014"/>
    </source>
</evidence>
<feature type="compositionally biased region" description="Basic and acidic residues" evidence="26">
    <location>
        <begin position="977"/>
        <end position="1001"/>
    </location>
</feature>
<dbReference type="GO" id="GO:0006355">
    <property type="term" value="P:regulation of DNA-templated transcription"/>
    <property type="evidence" value="ECO:0007669"/>
    <property type="project" value="InterPro"/>
</dbReference>
<sequence>MARSCSEQEILACLAKHFKHDSFKSELQRRAVLAVVQGSQDVFVSMPTGSGKSLCYQLPAVLAEGKVAIVVSPLIALIKDQMEHLQKYHIVAESLNSKMTTKERSRVLADLNCVNPSTRLLYITPEQAATTFFQNLLQQLHRFNKLSYFVVDEAHCVSQWGHDFRPDFLKLGFLKSKIPRVRWIALTATATARVVEDIFAQLKLKKPIAKFKASCFRANLYYDVRFKDALEDPFEELRDFVLEALGQNWEENRTVKSGCGIIYCRTRAGTIEVAQQLSAKGIPTKPYHAGLKAKERSQVQEDWMDGIVPVITATVSFGMGVDKASVRFVVHWSVPQSMAGYYQESGRAGRDGKRSRCRIYYSKRERDTVFFLLRQDEKKGKVYGKVKKEEQAKAAIKSFEQIVKFCEVPMCRHLAFTQHFGDDKPDCKKNCDYCTNRKVVEKRVEQWNVALVRKESYRFAPVAAFESDFDDGSLYGGGRRGLKREQNEYDQDGDGDDRVREAQQQEKKDRIALIKEQFALRRGKSSRASSSFSSASSSSSSAKSRLKEQREKERAEKEEKDRADRSKLISAQFTSKIVGLNIATRESYLQLVSQALSKNYEVCWQPGAGRSHLKECDIEDVATKMEYQVFTSTNVMMMYRKGMMSLMMSLRKDTGETKLRQELAEHQPQLSLGQLAKQIENNIKDRKANENLGFKTASDVLKNNKSKEESKPSFPPRLSSRKGFALKRSPTRQTSLTSYFSKDATKSNATVSSHQMSESESDNEMVDGNVKENGTVDEHRDDDVMETVEDDNVVCSDSNYDSEGNQEFDMEEYSLSDLEEEERTKEEGEREEDGEKEKVEEDIAQEASSSNTDIVSTILDSEYKFEGQSKYIKEEESMQTYDTTVESESNYKTEIKSEREDGTPSMKDDIKQEAMDSEDLFSETEPNNVLSSNEYNFGGKKVVKEEKFSMEDSKFKAEGKKEIKDEEMCVGGEESEVNGREYKGMESLKEKSRGTDHKEIEPVLGMKNSELSHDTDQNNCRDQEEKSKKIDKKRRRSSSTRLQIIDLFESCDDFVEPVIKKSKVSDSKSSVKPDQKTANKIHCEANQHKESNSSSRGEKYRRDKSGSEPCTEKSPSSVRSHNTADVRLHSQHTSKESEKKDKKYNWDSERNGKSSGKSHVDSRRERKHPSYSTKSSDKCMEVREASKHSDRKSDKDREIRSSDKGREMKSSNSKSSRNSSCKLNQSAVESKSSSGSAVKQTETVPSHGTKKAREGPEDSAKASANSTLRGMNTSAQPEAAREEKPAHRGASAGKEKQQVADWVVKYLMPHYRSSAIQDKAVFKALARHLSHKVVLHAQTKGEEDVKQYVEHIFTKRRKITSEADVALL</sequence>
<dbReference type="InterPro" id="IPR004589">
    <property type="entry name" value="DNA_helicase_ATP-dep_RecQ"/>
</dbReference>
<feature type="compositionally biased region" description="Polar residues" evidence="26">
    <location>
        <begin position="731"/>
        <end position="758"/>
    </location>
</feature>
<evidence type="ECO:0000256" key="4">
    <source>
        <dbReference type="ARBA" id="ARBA00022553"/>
    </source>
</evidence>
<feature type="compositionally biased region" description="Basic and acidic residues" evidence="26">
    <location>
        <begin position="1063"/>
        <end position="1106"/>
    </location>
</feature>
<evidence type="ECO:0000259" key="27">
    <source>
        <dbReference type="PROSITE" id="PS51192"/>
    </source>
</evidence>
<keyword evidence="11" id="KW-0347">Helicase</keyword>
<dbReference type="GO" id="GO:0009378">
    <property type="term" value="F:four-way junction helicase activity"/>
    <property type="evidence" value="ECO:0007669"/>
    <property type="project" value="TreeGrafter"/>
</dbReference>
<dbReference type="Proteomes" id="UP001487740">
    <property type="component" value="Unassembled WGS sequence"/>
</dbReference>
<evidence type="ECO:0000256" key="2">
    <source>
        <dbReference type="ARBA" id="ARBA00004642"/>
    </source>
</evidence>
<feature type="region of interest" description="Disordered" evidence="26">
    <location>
        <begin position="966"/>
        <end position="1042"/>
    </location>
</feature>
<comment type="catalytic activity">
    <reaction evidence="19">
        <text>Couples ATP hydrolysis with the unwinding of duplex DNA by translocating in the 3'-5' direction.</text>
        <dbReference type="EC" id="5.6.2.4"/>
    </reaction>
</comment>
<dbReference type="PANTHER" id="PTHR13710:SF152">
    <property type="entry name" value="ATP-DEPENDENT DNA HELICASE Q5"/>
    <property type="match status" value="1"/>
</dbReference>
<dbReference type="GO" id="GO:0045934">
    <property type="term" value="P:negative regulation of nucleobase-containing compound metabolic process"/>
    <property type="evidence" value="ECO:0007669"/>
    <property type="project" value="UniProtKB-ARBA"/>
</dbReference>
<feature type="compositionally biased region" description="Acidic residues" evidence="26">
    <location>
        <begin position="804"/>
        <end position="821"/>
    </location>
</feature>
<feature type="compositionally biased region" description="Basic and acidic residues" evidence="26">
    <location>
        <begin position="1122"/>
        <end position="1164"/>
    </location>
</feature>
<dbReference type="SMART" id="SM00490">
    <property type="entry name" value="HELICc"/>
    <property type="match status" value="1"/>
</dbReference>
<evidence type="ECO:0000256" key="16">
    <source>
        <dbReference type="ARBA" id="ARBA00023235"/>
    </source>
</evidence>
<gene>
    <name evidence="29" type="ORF">O3P69_017276</name>
</gene>
<dbReference type="GO" id="GO:0046872">
    <property type="term" value="F:metal ion binding"/>
    <property type="evidence" value="ECO:0007669"/>
    <property type="project" value="UniProtKB-KW"/>
</dbReference>
<keyword evidence="14" id="KW-0238">DNA-binding</keyword>
<feature type="compositionally biased region" description="Basic residues" evidence="26">
    <location>
        <begin position="1029"/>
        <end position="1038"/>
    </location>
</feature>
<dbReference type="NCBIfam" id="TIGR00614">
    <property type="entry name" value="recQ_fam"/>
    <property type="match status" value="1"/>
</dbReference>
<dbReference type="GO" id="GO:0043138">
    <property type="term" value="F:3'-5' DNA helicase activity"/>
    <property type="evidence" value="ECO:0007669"/>
    <property type="project" value="UniProtKB-EC"/>
</dbReference>
<feature type="region of interest" description="Disordered" evidence="26">
    <location>
        <begin position="694"/>
        <end position="854"/>
    </location>
</feature>
<evidence type="ECO:0000256" key="20">
    <source>
        <dbReference type="ARBA" id="ARBA00034808"/>
    </source>
</evidence>
<feature type="compositionally biased region" description="Low complexity" evidence="26">
    <location>
        <begin position="1210"/>
        <end position="1239"/>
    </location>
</feature>
<feature type="compositionally biased region" description="Polar residues" evidence="26">
    <location>
        <begin position="1262"/>
        <end position="1276"/>
    </location>
</feature>
<dbReference type="FunFam" id="3.40.50.300:FF:000444">
    <property type="entry name" value="ATP-dependent DNA helicase"/>
    <property type="match status" value="1"/>
</dbReference>
<name>A0AAW0TVT4_SCYPA</name>
<keyword evidence="7" id="KW-0479">Metal-binding</keyword>
<feature type="compositionally biased region" description="Basic and acidic residues" evidence="26">
    <location>
        <begin position="545"/>
        <end position="565"/>
    </location>
</feature>
<dbReference type="Gene3D" id="3.40.50.300">
    <property type="entry name" value="P-loop containing nucleotide triphosphate hydrolases"/>
    <property type="match status" value="2"/>
</dbReference>
<evidence type="ECO:0000256" key="22">
    <source>
        <dbReference type="ARBA" id="ARBA00074289"/>
    </source>
</evidence>
<protein>
    <recommendedName>
        <fullName evidence="22">ATP-dependent DNA helicase Q5</fullName>
        <ecNumber evidence="20">5.6.2.4</ecNumber>
    </recommendedName>
    <alternativeName>
        <fullName evidence="23">DNA 3'-5' helicase RecQ5</fullName>
    </alternativeName>
    <alternativeName>
        <fullName evidence="24">DNA helicase, RecQ-like type 5</fullName>
    </alternativeName>
    <alternativeName>
        <fullName evidence="25">RecQ protein-like 5</fullName>
    </alternativeName>
</protein>
<dbReference type="GO" id="GO:0005737">
    <property type="term" value="C:cytoplasm"/>
    <property type="evidence" value="ECO:0007669"/>
    <property type="project" value="TreeGrafter"/>
</dbReference>
<comment type="cofactor">
    <cofactor evidence="1">
        <name>Zn(2+)</name>
        <dbReference type="ChEBI" id="CHEBI:29105"/>
    </cofactor>
</comment>
<keyword evidence="16" id="KW-0413">Isomerase</keyword>
<evidence type="ECO:0000256" key="3">
    <source>
        <dbReference type="ARBA" id="ARBA00005446"/>
    </source>
</evidence>
<keyword evidence="4" id="KW-0597">Phosphoprotein</keyword>
<evidence type="ECO:0000313" key="29">
    <source>
        <dbReference type="EMBL" id="KAK8391625.1"/>
    </source>
</evidence>
<dbReference type="GO" id="GO:0051301">
    <property type="term" value="P:cell division"/>
    <property type="evidence" value="ECO:0007669"/>
    <property type="project" value="UniProtKB-KW"/>
</dbReference>
<keyword evidence="6" id="KW-0235">DNA replication</keyword>
<feature type="region of interest" description="Disordered" evidence="26">
    <location>
        <begin position="876"/>
        <end position="907"/>
    </location>
</feature>
<evidence type="ECO:0000256" key="11">
    <source>
        <dbReference type="ARBA" id="ARBA00022806"/>
    </source>
</evidence>
<evidence type="ECO:0000256" key="21">
    <source>
        <dbReference type="ARBA" id="ARBA00049360"/>
    </source>
</evidence>
<keyword evidence="10" id="KW-0378">Hydrolase</keyword>
<reference evidence="29 30" key="1">
    <citation type="submission" date="2023-03" db="EMBL/GenBank/DDBJ databases">
        <title>High-quality genome of Scylla paramamosain provides insights in environmental adaptation.</title>
        <authorList>
            <person name="Zhang L."/>
        </authorList>
    </citation>
    <scope>NUCLEOTIDE SEQUENCE [LARGE SCALE GENOMIC DNA]</scope>
    <source>
        <strain evidence="29">LZ_2023a</strain>
        <tissue evidence="29">Muscle</tissue>
    </source>
</reference>
<keyword evidence="30" id="KW-1185">Reference proteome</keyword>
<dbReference type="Pfam" id="PF00270">
    <property type="entry name" value="DEAD"/>
    <property type="match status" value="1"/>
</dbReference>
<dbReference type="GO" id="GO:0005694">
    <property type="term" value="C:chromosome"/>
    <property type="evidence" value="ECO:0007669"/>
    <property type="project" value="InterPro"/>
</dbReference>
<comment type="similarity">
    <text evidence="3">Belongs to the helicase family. RecQ subfamily.</text>
</comment>
<evidence type="ECO:0000256" key="18">
    <source>
        <dbReference type="ARBA" id="ARBA00023306"/>
    </source>
</evidence>
<evidence type="ECO:0000256" key="13">
    <source>
        <dbReference type="ARBA" id="ARBA00022840"/>
    </source>
</evidence>
<dbReference type="EMBL" id="JARAKH010000024">
    <property type="protein sequence ID" value="KAK8391625.1"/>
    <property type="molecule type" value="Genomic_DNA"/>
</dbReference>
<keyword evidence="17" id="KW-0539">Nucleus</keyword>
<dbReference type="Pfam" id="PF00271">
    <property type="entry name" value="Helicase_C"/>
    <property type="match status" value="1"/>
</dbReference>
<evidence type="ECO:0000256" key="14">
    <source>
        <dbReference type="ARBA" id="ARBA00023125"/>
    </source>
</evidence>
<dbReference type="Pfam" id="PF08236">
    <property type="entry name" value="SRI"/>
    <property type="match status" value="1"/>
</dbReference>
<evidence type="ECO:0000256" key="24">
    <source>
        <dbReference type="ARBA" id="ARBA00078243"/>
    </source>
</evidence>
<dbReference type="InterPro" id="IPR002464">
    <property type="entry name" value="DNA/RNA_helicase_DEAH_CS"/>
</dbReference>
<feature type="compositionally biased region" description="Basic and acidic residues" evidence="26">
    <location>
        <begin position="822"/>
        <end position="841"/>
    </location>
</feature>
<dbReference type="GO" id="GO:0005524">
    <property type="term" value="F:ATP binding"/>
    <property type="evidence" value="ECO:0007669"/>
    <property type="project" value="UniProtKB-KW"/>
</dbReference>
<feature type="region of interest" description="Disordered" evidence="26">
    <location>
        <begin position="476"/>
        <end position="506"/>
    </location>
</feature>
<dbReference type="SUPFAM" id="SSF52540">
    <property type="entry name" value="P-loop containing nucleoside triphosphate hydrolases"/>
    <property type="match status" value="1"/>
</dbReference>
<dbReference type="InterPro" id="IPR013257">
    <property type="entry name" value="SRI"/>
</dbReference>
<proteinExistence type="inferred from homology"/>
<comment type="subcellular location">
    <subcellularLocation>
        <location evidence="2">Nucleus</location>
        <location evidence="2">Nucleoplasm</location>
    </subcellularLocation>
</comment>
<evidence type="ECO:0000256" key="15">
    <source>
        <dbReference type="ARBA" id="ARBA00023204"/>
    </source>
</evidence>
<dbReference type="PANTHER" id="PTHR13710">
    <property type="entry name" value="DNA HELICASE RECQ FAMILY MEMBER"/>
    <property type="match status" value="1"/>
</dbReference>
<evidence type="ECO:0000256" key="7">
    <source>
        <dbReference type="ARBA" id="ARBA00022723"/>
    </source>
</evidence>
<feature type="compositionally biased region" description="Polar residues" evidence="26">
    <location>
        <begin position="878"/>
        <end position="888"/>
    </location>
</feature>
<dbReference type="GO" id="GO:0010605">
    <property type="term" value="P:negative regulation of macromolecule metabolic process"/>
    <property type="evidence" value="ECO:0007669"/>
    <property type="project" value="UniProtKB-ARBA"/>
</dbReference>
<evidence type="ECO:0000256" key="23">
    <source>
        <dbReference type="ARBA" id="ARBA00076757"/>
    </source>
</evidence>
<dbReference type="CDD" id="cd18794">
    <property type="entry name" value="SF2_C_RecQ"/>
    <property type="match status" value="1"/>
</dbReference>
<keyword evidence="8" id="KW-0547">Nucleotide-binding</keyword>
<feature type="compositionally biased region" description="Basic and acidic residues" evidence="26">
    <location>
        <begin position="889"/>
        <end position="907"/>
    </location>
</feature>
<evidence type="ECO:0000256" key="10">
    <source>
        <dbReference type="ARBA" id="ARBA00022801"/>
    </source>
</evidence>
<keyword evidence="13" id="KW-0067">ATP-binding</keyword>
<dbReference type="Pfam" id="PF16124">
    <property type="entry name" value="RecQ_Zn_bind"/>
    <property type="match status" value="1"/>
</dbReference>
<dbReference type="InterPro" id="IPR001650">
    <property type="entry name" value="Helicase_C-like"/>
</dbReference>
<evidence type="ECO:0000256" key="26">
    <source>
        <dbReference type="SAM" id="MobiDB-lite"/>
    </source>
</evidence>
<comment type="catalytic activity">
    <reaction evidence="21">
        <text>ATP + H2O = ADP + phosphate + H(+)</text>
        <dbReference type="Rhea" id="RHEA:13065"/>
        <dbReference type="ChEBI" id="CHEBI:15377"/>
        <dbReference type="ChEBI" id="CHEBI:15378"/>
        <dbReference type="ChEBI" id="CHEBI:30616"/>
        <dbReference type="ChEBI" id="CHEBI:43474"/>
        <dbReference type="ChEBI" id="CHEBI:456216"/>
    </reaction>
</comment>
<keyword evidence="15" id="KW-0234">DNA repair</keyword>
<keyword evidence="12" id="KW-0862">Zinc</keyword>
<dbReference type="GO" id="GO:0005654">
    <property type="term" value="C:nucleoplasm"/>
    <property type="evidence" value="ECO:0007669"/>
    <property type="project" value="UniProtKB-SubCell"/>
</dbReference>
<dbReference type="FunFam" id="3.40.50.300:FF:000614">
    <property type="entry name" value="ATP-dependent DNA helicase"/>
    <property type="match status" value="1"/>
</dbReference>
<evidence type="ECO:0000256" key="9">
    <source>
        <dbReference type="ARBA" id="ARBA00022763"/>
    </source>
</evidence>
<dbReference type="PROSITE" id="PS51194">
    <property type="entry name" value="HELICASE_CTER"/>
    <property type="match status" value="1"/>
</dbReference>
<dbReference type="InterPro" id="IPR032284">
    <property type="entry name" value="RecQ_Zn-bd"/>
</dbReference>
<dbReference type="PROSITE" id="PS51192">
    <property type="entry name" value="HELICASE_ATP_BIND_1"/>
    <property type="match status" value="1"/>
</dbReference>
<evidence type="ECO:0000256" key="6">
    <source>
        <dbReference type="ARBA" id="ARBA00022705"/>
    </source>
</evidence>
<dbReference type="GO" id="GO:0006260">
    <property type="term" value="P:DNA replication"/>
    <property type="evidence" value="ECO:0007669"/>
    <property type="project" value="UniProtKB-KW"/>
</dbReference>
<keyword evidence="18" id="KW-0131">Cell cycle</keyword>
<dbReference type="GO" id="GO:0000724">
    <property type="term" value="P:double-strand break repair via homologous recombination"/>
    <property type="evidence" value="ECO:0007669"/>
    <property type="project" value="TreeGrafter"/>
</dbReference>
<organism evidence="29 30">
    <name type="scientific">Scylla paramamosain</name>
    <name type="common">Mud crab</name>
    <dbReference type="NCBI Taxonomy" id="85552"/>
    <lineage>
        <taxon>Eukaryota</taxon>
        <taxon>Metazoa</taxon>
        <taxon>Ecdysozoa</taxon>
        <taxon>Arthropoda</taxon>
        <taxon>Crustacea</taxon>
        <taxon>Multicrustacea</taxon>
        <taxon>Malacostraca</taxon>
        <taxon>Eumalacostraca</taxon>
        <taxon>Eucarida</taxon>
        <taxon>Decapoda</taxon>
        <taxon>Pleocyemata</taxon>
        <taxon>Brachyura</taxon>
        <taxon>Eubrachyura</taxon>
        <taxon>Portunoidea</taxon>
        <taxon>Portunidae</taxon>
        <taxon>Portuninae</taxon>
        <taxon>Scylla</taxon>
    </lineage>
</organism>
<dbReference type="GO" id="GO:0003677">
    <property type="term" value="F:DNA binding"/>
    <property type="evidence" value="ECO:0007669"/>
    <property type="project" value="UniProtKB-KW"/>
</dbReference>
<evidence type="ECO:0000256" key="1">
    <source>
        <dbReference type="ARBA" id="ARBA00001947"/>
    </source>
</evidence>
<evidence type="ECO:0000256" key="8">
    <source>
        <dbReference type="ARBA" id="ARBA00022741"/>
    </source>
</evidence>
<feature type="compositionally biased region" description="Acidic residues" evidence="26">
    <location>
        <begin position="783"/>
        <end position="792"/>
    </location>
</feature>
<feature type="domain" description="Helicase ATP-binding" evidence="27">
    <location>
        <begin position="33"/>
        <end position="208"/>
    </location>
</feature>
<feature type="compositionally biased region" description="Low complexity" evidence="26">
    <location>
        <begin position="526"/>
        <end position="543"/>
    </location>
</feature>
<feature type="region of interest" description="Disordered" evidence="26">
    <location>
        <begin position="525"/>
        <end position="565"/>
    </location>
</feature>
<comment type="caution">
    <text evidence="29">The sequence shown here is derived from an EMBL/GenBank/DDBJ whole genome shotgun (WGS) entry which is preliminary data.</text>
</comment>
<feature type="domain" description="Helicase C-terminal" evidence="28">
    <location>
        <begin position="236"/>
        <end position="400"/>
    </location>
</feature>